<gene>
    <name evidence="2" type="ORF">KSP40_PGU003654</name>
</gene>
<evidence type="ECO:0000313" key="2">
    <source>
        <dbReference type="EMBL" id="KAK8968296.1"/>
    </source>
</evidence>
<accession>A0ABR2MW21</accession>
<feature type="region of interest" description="Disordered" evidence="1">
    <location>
        <begin position="29"/>
        <end position="78"/>
    </location>
</feature>
<evidence type="ECO:0000313" key="3">
    <source>
        <dbReference type="Proteomes" id="UP001412067"/>
    </source>
</evidence>
<dbReference type="Proteomes" id="UP001412067">
    <property type="component" value="Unassembled WGS sequence"/>
</dbReference>
<comment type="caution">
    <text evidence="2">The sequence shown here is derived from an EMBL/GenBank/DDBJ whole genome shotgun (WGS) entry which is preliminary data.</text>
</comment>
<dbReference type="EMBL" id="JBBWWR010000004">
    <property type="protein sequence ID" value="KAK8968296.1"/>
    <property type="molecule type" value="Genomic_DNA"/>
</dbReference>
<organism evidence="2 3">
    <name type="scientific">Platanthera guangdongensis</name>
    <dbReference type="NCBI Taxonomy" id="2320717"/>
    <lineage>
        <taxon>Eukaryota</taxon>
        <taxon>Viridiplantae</taxon>
        <taxon>Streptophyta</taxon>
        <taxon>Embryophyta</taxon>
        <taxon>Tracheophyta</taxon>
        <taxon>Spermatophyta</taxon>
        <taxon>Magnoliopsida</taxon>
        <taxon>Liliopsida</taxon>
        <taxon>Asparagales</taxon>
        <taxon>Orchidaceae</taxon>
        <taxon>Orchidoideae</taxon>
        <taxon>Orchideae</taxon>
        <taxon>Orchidinae</taxon>
        <taxon>Platanthera</taxon>
    </lineage>
</organism>
<evidence type="ECO:0000256" key="1">
    <source>
        <dbReference type="SAM" id="MobiDB-lite"/>
    </source>
</evidence>
<sequence length="100" mass="11148">MGAPSTSSSKRRLTRCRWRLRGCWPRTGPCSGSREKGSRGRRWPPCHPGGAVPKLQVRHCGRPQQLQRDLREAPDQRLPLSPLVFPSVLEVQRRGGAGQG</sequence>
<protein>
    <submittedName>
        <fullName evidence="2">Uncharacterized protein</fullName>
    </submittedName>
</protein>
<name>A0ABR2MW21_9ASPA</name>
<reference evidence="2 3" key="1">
    <citation type="journal article" date="2022" name="Nat. Plants">
        <title>Genomes of leafy and leafless Platanthera orchids illuminate the evolution of mycoheterotrophy.</title>
        <authorList>
            <person name="Li M.H."/>
            <person name="Liu K.W."/>
            <person name="Li Z."/>
            <person name="Lu H.C."/>
            <person name="Ye Q.L."/>
            <person name="Zhang D."/>
            <person name="Wang J.Y."/>
            <person name="Li Y.F."/>
            <person name="Zhong Z.M."/>
            <person name="Liu X."/>
            <person name="Yu X."/>
            <person name="Liu D.K."/>
            <person name="Tu X.D."/>
            <person name="Liu B."/>
            <person name="Hao Y."/>
            <person name="Liao X.Y."/>
            <person name="Jiang Y.T."/>
            <person name="Sun W.H."/>
            <person name="Chen J."/>
            <person name="Chen Y.Q."/>
            <person name="Ai Y."/>
            <person name="Zhai J.W."/>
            <person name="Wu S.S."/>
            <person name="Zhou Z."/>
            <person name="Hsiao Y.Y."/>
            <person name="Wu W.L."/>
            <person name="Chen Y.Y."/>
            <person name="Lin Y.F."/>
            <person name="Hsu J.L."/>
            <person name="Li C.Y."/>
            <person name="Wang Z.W."/>
            <person name="Zhao X."/>
            <person name="Zhong W.Y."/>
            <person name="Ma X.K."/>
            <person name="Ma L."/>
            <person name="Huang J."/>
            <person name="Chen G.Z."/>
            <person name="Huang M.Z."/>
            <person name="Huang L."/>
            <person name="Peng D.H."/>
            <person name="Luo Y.B."/>
            <person name="Zou S.Q."/>
            <person name="Chen S.P."/>
            <person name="Lan S."/>
            <person name="Tsai W.C."/>
            <person name="Van de Peer Y."/>
            <person name="Liu Z.J."/>
        </authorList>
    </citation>
    <scope>NUCLEOTIDE SEQUENCE [LARGE SCALE GENOMIC DNA]</scope>
    <source>
        <strain evidence="2">Lor288</strain>
    </source>
</reference>
<proteinExistence type="predicted"/>
<keyword evidence="3" id="KW-1185">Reference proteome</keyword>